<reference evidence="2" key="1">
    <citation type="submission" date="2022-11" db="UniProtKB">
        <authorList>
            <consortium name="WormBaseParasite"/>
        </authorList>
    </citation>
    <scope>IDENTIFICATION</scope>
</reference>
<name>A0AC34FTT8_9BILA</name>
<proteinExistence type="predicted"/>
<organism evidence="1 2">
    <name type="scientific">Panagrolaimus sp. ES5</name>
    <dbReference type="NCBI Taxonomy" id="591445"/>
    <lineage>
        <taxon>Eukaryota</taxon>
        <taxon>Metazoa</taxon>
        <taxon>Ecdysozoa</taxon>
        <taxon>Nematoda</taxon>
        <taxon>Chromadorea</taxon>
        <taxon>Rhabditida</taxon>
        <taxon>Tylenchina</taxon>
        <taxon>Panagrolaimomorpha</taxon>
        <taxon>Panagrolaimoidea</taxon>
        <taxon>Panagrolaimidae</taxon>
        <taxon>Panagrolaimus</taxon>
    </lineage>
</organism>
<evidence type="ECO:0000313" key="1">
    <source>
        <dbReference type="Proteomes" id="UP000887579"/>
    </source>
</evidence>
<evidence type="ECO:0000313" key="2">
    <source>
        <dbReference type="WBParaSite" id="ES5_v2.g20822.t1"/>
    </source>
</evidence>
<dbReference type="WBParaSite" id="ES5_v2.g20822.t1">
    <property type="protein sequence ID" value="ES5_v2.g20822.t1"/>
    <property type="gene ID" value="ES5_v2.g20822"/>
</dbReference>
<dbReference type="Proteomes" id="UP000887579">
    <property type="component" value="Unplaced"/>
</dbReference>
<protein>
    <submittedName>
        <fullName evidence="2">Moira</fullName>
    </submittedName>
</protein>
<sequence length="292" mass="32345">MYIRNFMIDCYRLNPMEYLSATSCRRNLSGDVCAILRVHAFLEQWGLINWQVDPSNIPAPVGPPSTSHFMVLADTPAGITLTNPFPPAYQVHEKKPKIEATDPSDATVKDGITAATKDGEKINDENVEKTKEEASAGNEKEGSQGPKKSEFGLRTDLYAKQMASLRAKGSVPGREWSDQETLLLLEALEMFNDDWNKVSEHVGTRTQDECILWFLQLPLQDPYLEDDKSGALGPLAYQPIPFSQSGNPVMSTVAFLAAAVDPKVAASAAKAALGKFFLLLQYFTVIYRKHIF</sequence>
<accession>A0AC34FTT8</accession>